<gene>
    <name evidence="4" type="ORF">DI270_011010</name>
</gene>
<proteinExistence type="predicted"/>
<dbReference type="Pfam" id="PF21783">
    <property type="entry name" value="YNCE"/>
    <property type="match status" value="1"/>
</dbReference>
<evidence type="ECO:0000313" key="5">
    <source>
        <dbReference type="Proteomes" id="UP000262538"/>
    </source>
</evidence>
<reference evidence="4 5" key="1">
    <citation type="submission" date="2018-08" db="EMBL/GenBank/DDBJ databases">
        <title>Microbispora. triticiradicis sp. nov., a novel actinomycete isolated from the root of wheat (Triticum aestivum L.)).</title>
        <authorList>
            <person name="Han C."/>
        </authorList>
    </citation>
    <scope>NUCLEOTIDE SEQUENCE [LARGE SCALE GENOMIC DNA]</scope>
    <source>
        <strain evidence="4 5">NEAU-HRDPA2-9</strain>
    </source>
</reference>
<feature type="compositionally biased region" description="Pro residues" evidence="2">
    <location>
        <begin position="54"/>
        <end position="66"/>
    </location>
</feature>
<accession>A0ABX9LLU9</accession>
<dbReference type="EMBL" id="QFZU02000048">
    <property type="protein sequence ID" value="RGA04941.1"/>
    <property type="molecule type" value="Genomic_DNA"/>
</dbReference>
<dbReference type="SUPFAM" id="SSF50974">
    <property type="entry name" value="Nitrous oxide reductase, N-terminal domain"/>
    <property type="match status" value="1"/>
</dbReference>
<dbReference type="PANTHER" id="PTHR47197:SF3">
    <property type="entry name" value="DIHYDRO-HEME D1 DEHYDROGENASE"/>
    <property type="match status" value="1"/>
</dbReference>
<dbReference type="InterPro" id="IPR015943">
    <property type="entry name" value="WD40/YVTN_repeat-like_dom_sf"/>
</dbReference>
<dbReference type="InterPro" id="IPR051200">
    <property type="entry name" value="Host-pathogen_enzymatic-act"/>
</dbReference>
<feature type="domain" description="YNCE-like beta-propeller" evidence="3">
    <location>
        <begin position="109"/>
        <end position="401"/>
    </location>
</feature>
<feature type="compositionally biased region" description="Basic and acidic residues" evidence="2">
    <location>
        <begin position="76"/>
        <end position="87"/>
    </location>
</feature>
<dbReference type="InterPro" id="IPR048433">
    <property type="entry name" value="YNCE-like_beta-prop"/>
</dbReference>
<feature type="region of interest" description="Disordered" evidence="2">
    <location>
        <begin position="54"/>
        <end position="87"/>
    </location>
</feature>
<protein>
    <recommendedName>
        <fullName evidence="3">YNCE-like beta-propeller domain-containing protein</fullName>
    </recommendedName>
</protein>
<evidence type="ECO:0000259" key="3">
    <source>
        <dbReference type="Pfam" id="PF21783"/>
    </source>
</evidence>
<dbReference type="PANTHER" id="PTHR47197">
    <property type="entry name" value="PROTEIN NIRF"/>
    <property type="match status" value="1"/>
</dbReference>
<organism evidence="4 5">
    <name type="scientific">Microbispora triticiradicis</name>
    <dbReference type="NCBI Taxonomy" id="2200763"/>
    <lineage>
        <taxon>Bacteria</taxon>
        <taxon>Bacillati</taxon>
        <taxon>Actinomycetota</taxon>
        <taxon>Actinomycetes</taxon>
        <taxon>Streptosporangiales</taxon>
        <taxon>Streptosporangiaceae</taxon>
        <taxon>Microbispora</taxon>
    </lineage>
</organism>
<dbReference type="Proteomes" id="UP000262538">
    <property type="component" value="Unassembled WGS sequence"/>
</dbReference>
<comment type="caution">
    <text evidence="4">The sequence shown here is derived from an EMBL/GenBank/DDBJ whole genome shotgun (WGS) entry which is preliminary data.</text>
</comment>
<evidence type="ECO:0000313" key="4">
    <source>
        <dbReference type="EMBL" id="RGA04941.1"/>
    </source>
</evidence>
<keyword evidence="5" id="KW-1185">Reference proteome</keyword>
<dbReference type="Gene3D" id="2.130.10.10">
    <property type="entry name" value="YVTN repeat-like/Quinoprotein amine dehydrogenase"/>
    <property type="match status" value="2"/>
</dbReference>
<sequence length="418" mass="45139">MTGAGVTGAGVTRAGVPGAGVTGARRTVAVTGVYAILWGLVLAGCAAVPPAPRAVPSPPPMSPPMSPSWTQGAAPPERERQEPEGQGRADVYAADRPGMLSPVVRGFRSLVYVPNSESGTVDVIDPETYRIVRHFAVGALPQHVVPSWDLKTLWVNNNRGNTLTPIDPRTGRPGRPVPVEDPYNLYFSPDGAYALVMAERNNQLDLRDPHSMKRLRSLPLPCRGVNHGDFTADGSVFLASCEFSGDLVVVDWRAPRLIRRVHLGHMSMPQDVKLSPDGRVFYVADMERHGVWLVDAATYQVVRFMPTGRGAHGLYASRDSRHLYVSNRGEGSVSVVSFAKRKVVDVWRIPGGGSPDMGGVSADGTKLWLSGRYHGVVYVFDTRTGRVVRTIPVGAGPHGLCVYPQPGRYSLGHTGVFR</sequence>
<name>A0ABX9LLU9_9ACTN</name>
<evidence type="ECO:0000256" key="2">
    <source>
        <dbReference type="SAM" id="MobiDB-lite"/>
    </source>
</evidence>
<dbReference type="InterPro" id="IPR011045">
    <property type="entry name" value="N2O_reductase_N"/>
</dbReference>
<keyword evidence="1" id="KW-0732">Signal</keyword>
<evidence type="ECO:0000256" key="1">
    <source>
        <dbReference type="ARBA" id="ARBA00022729"/>
    </source>
</evidence>